<proteinExistence type="predicted"/>
<sequence length="68" mass="7946">MTTMAVIEFRPSKQRFGEMRFRGLKSKCYFLFQSLDIEIKYLASMLSALQCTSMTIFKTFSNTDLQSK</sequence>
<evidence type="ECO:0000313" key="1">
    <source>
        <dbReference type="EMBL" id="CAF3467019.1"/>
    </source>
</evidence>
<protein>
    <submittedName>
        <fullName evidence="1">Uncharacterized protein</fullName>
    </submittedName>
</protein>
<dbReference type="Proteomes" id="UP000663825">
    <property type="component" value="Unassembled WGS sequence"/>
</dbReference>
<organism evidence="1 2">
    <name type="scientific">Rotaria socialis</name>
    <dbReference type="NCBI Taxonomy" id="392032"/>
    <lineage>
        <taxon>Eukaryota</taxon>
        <taxon>Metazoa</taxon>
        <taxon>Spiralia</taxon>
        <taxon>Gnathifera</taxon>
        <taxon>Rotifera</taxon>
        <taxon>Eurotatoria</taxon>
        <taxon>Bdelloidea</taxon>
        <taxon>Philodinida</taxon>
        <taxon>Philodinidae</taxon>
        <taxon>Rotaria</taxon>
    </lineage>
</organism>
<dbReference type="AlphaFoldDB" id="A0A818EZ97"/>
<name>A0A818EZ97_9BILA</name>
<accession>A0A818EZ97</accession>
<comment type="caution">
    <text evidence="1">The sequence shown here is derived from an EMBL/GenBank/DDBJ whole genome shotgun (WGS) entry which is preliminary data.</text>
</comment>
<evidence type="ECO:0000313" key="2">
    <source>
        <dbReference type="Proteomes" id="UP000663825"/>
    </source>
</evidence>
<reference evidence="1" key="1">
    <citation type="submission" date="2021-02" db="EMBL/GenBank/DDBJ databases">
        <authorList>
            <person name="Nowell W R."/>
        </authorList>
    </citation>
    <scope>NUCLEOTIDE SEQUENCE</scope>
</reference>
<gene>
    <name evidence="1" type="ORF">TIS948_LOCUS33056</name>
</gene>
<dbReference type="EMBL" id="CAJNXB010006119">
    <property type="protein sequence ID" value="CAF3467019.1"/>
    <property type="molecule type" value="Genomic_DNA"/>
</dbReference>